<reference evidence="2" key="1">
    <citation type="submission" date="2025-05" db="UniProtKB">
        <authorList>
            <consortium name="RefSeq"/>
        </authorList>
    </citation>
    <scope>NUCLEOTIDE SEQUENCE [LARGE SCALE GENOMIC DNA]</scope>
    <source>
        <strain evidence="2">14028-0561.14</strain>
    </source>
</reference>
<dbReference type="GeneID" id="108075826"/>
<organism evidence="2 3">
    <name type="scientific">Drosophila kikkawai</name>
    <name type="common">Fruit fly</name>
    <dbReference type="NCBI Taxonomy" id="30033"/>
    <lineage>
        <taxon>Eukaryota</taxon>
        <taxon>Metazoa</taxon>
        <taxon>Ecdysozoa</taxon>
        <taxon>Arthropoda</taxon>
        <taxon>Hexapoda</taxon>
        <taxon>Insecta</taxon>
        <taxon>Pterygota</taxon>
        <taxon>Neoptera</taxon>
        <taxon>Endopterygota</taxon>
        <taxon>Diptera</taxon>
        <taxon>Brachycera</taxon>
        <taxon>Muscomorpha</taxon>
        <taxon>Ephydroidea</taxon>
        <taxon>Drosophilidae</taxon>
        <taxon>Drosophila</taxon>
        <taxon>Sophophora</taxon>
    </lineage>
</organism>
<reference evidence="3" key="2">
    <citation type="submission" date="2025-08" db="UniProtKB">
        <authorList>
            <consortium name="RefSeq"/>
        </authorList>
    </citation>
    <scope>IDENTIFICATION</scope>
    <source>
        <strain evidence="3">14028-0561.14</strain>
        <tissue evidence="3">Whole fly</tissue>
    </source>
</reference>
<feature type="transmembrane region" description="Helical" evidence="1">
    <location>
        <begin position="21"/>
        <end position="41"/>
    </location>
</feature>
<dbReference type="RefSeq" id="XP_017023886.1">
    <property type="nucleotide sequence ID" value="XM_017168397.3"/>
</dbReference>
<evidence type="ECO:0000256" key="1">
    <source>
        <dbReference type="SAM" id="Phobius"/>
    </source>
</evidence>
<dbReference type="OrthoDB" id="7816824at2759"/>
<keyword evidence="1" id="KW-0812">Transmembrane</keyword>
<name>A0A6P4IM86_DROKI</name>
<keyword evidence="2" id="KW-1185">Reference proteome</keyword>
<keyword evidence="1" id="KW-1133">Transmembrane helix</keyword>
<accession>A0A6P4IM86</accession>
<sequence length="64" mass="7294">MPFGRRDKDFKELKKIQKADKLIYFRVVATVIPGILLGGYAGMKIAQFLEVCELFTPDTVENDD</sequence>
<protein>
    <submittedName>
        <fullName evidence="3">Essential MCU regulator, mitochondrial</fullName>
    </submittedName>
</protein>
<dbReference type="Proteomes" id="UP001652661">
    <property type="component" value="Chromosome 2L"/>
</dbReference>
<keyword evidence="1" id="KW-0472">Membrane</keyword>
<proteinExistence type="predicted"/>
<dbReference type="AlphaFoldDB" id="A0A6P4IM86"/>
<gene>
    <name evidence="3" type="primary">LOC108075826</name>
</gene>
<evidence type="ECO:0000313" key="3">
    <source>
        <dbReference type="RefSeq" id="XP_017023886.1"/>
    </source>
</evidence>
<evidence type="ECO:0000313" key="2">
    <source>
        <dbReference type="Proteomes" id="UP001652661"/>
    </source>
</evidence>